<feature type="region of interest" description="Disordered" evidence="7">
    <location>
        <begin position="137"/>
        <end position="166"/>
    </location>
</feature>
<dbReference type="InterPro" id="IPR029063">
    <property type="entry name" value="SAM-dependent_MTases_sf"/>
</dbReference>
<dbReference type="InterPro" id="IPR036388">
    <property type="entry name" value="WH-like_DNA-bd_sf"/>
</dbReference>
<protein>
    <submittedName>
        <fullName evidence="10">Flavin-dependent halogenase aclH</fullName>
    </submittedName>
</protein>
<dbReference type="PROSITE" id="PS51683">
    <property type="entry name" value="SAM_OMT_II"/>
    <property type="match status" value="1"/>
</dbReference>
<dbReference type="Gene3D" id="3.40.50.150">
    <property type="entry name" value="Vaccinia Virus protein VP39"/>
    <property type="match status" value="1"/>
</dbReference>
<evidence type="ECO:0000256" key="7">
    <source>
        <dbReference type="SAM" id="MobiDB-lite"/>
    </source>
</evidence>
<dbReference type="InterPro" id="IPR050816">
    <property type="entry name" value="Flavin-dep_Halogenase_NPB"/>
</dbReference>
<keyword evidence="11" id="KW-1185">Reference proteome</keyword>
<evidence type="ECO:0000256" key="6">
    <source>
        <dbReference type="ARBA" id="ARBA00023033"/>
    </source>
</evidence>
<keyword evidence="4" id="KW-0949">S-adenosyl-L-methionine</keyword>
<dbReference type="InterPro" id="IPR036390">
    <property type="entry name" value="WH_DNA-bd_sf"/>
</dbReference>
<dbReference type="InterPro" id="IPR012967">
    <property type="entry name" value="COMT_dimerisation"/>
</dbReference>
<evidence type="ECO:0000256" key="4">
    <source>
        <dbReference type="ARBA" id="ARBA00022691"/>
    </source>
</evidence>
<dbReference type="InterPro" id="IPR036188">
    <property type="entry name" value="FAD/NAD-bd_sf"/>
</dbReference>
<evidence type="ECO:0000256" key="1">
    <source>
        <dbReference type="ARBA" id="ARBA00005706"/>
    </source>
</evidence>
<dbReference type="SUPFAM" id="SSF53335">
    <property type="entry name" value="S-adenosyl-L-methionine-dependent methyltransferases"/>
    <property type="match status" value="1"/>
</dbReference>
<proteinExistence type="inferred from homology"/>
<keyword evidence="6" id="KW-0503">Monooxygenase</keyword>
<dbReference type="Pfam" id="PF08100">
    <property type="entry name" value="Dimerisation"/>
    <property type="match status" value="1"/>
</dbReference>
<reference evidence="10 11" key="1">
    <citation type="submission" date="2024-01" db="EMBL/GenBank/DDBJ databases">
        <title>Complete genome of Cladobotryum mycophilum ATHUM6906.</title>
        <authorList>
            <person name="Christinaki A.C."/>
            <person name="Myridakis A.I."/>
            <person name="Kouvelis V.N."/>
        </authorList>
    </citation>
    <scope>NUCLEOTIDE SEQUENCE [LARGE SCALE GENOMIC DNA]</scope>
    <source>
        <strain evidence="10 11">ATHUM6906</strain>
    </source>
</reference>
<name>A0ABR0SHQ1_9HYPO</name>
<dbReference type="SUPFAM" id="SSF51905">
    <property type="entry name" value="FAD/NAD(P)-binding domain"/>
    <property type="match status" value="1"/>
</dbReference>
<dbReference type="Proteomes" id="UP001338125">
    <property type="component" value="Unassembled WGS sequence"/>
</dbReference>
<feature type="domain" description="O-methyltransferase C-terminal" evidence="8">
    <location>
        <begin position="827"/>
        <end position="967"/>
    </location>
</feature>
<feature type="compositionally biased region" description="Basic and acidic residues" evidence="7">
    <location>
        <begin position="140"/>
        <end position="152"/>
    </location>
</feature>
<dbReference type="SUPFAM" id="SSF46785">
    <property type="entry name" value="Winged helix' DNA-binding domain"/>
    <property type="match status" value="1"/>
</dbReference>
<feature type="domain" description="O-methyltransferase dimerisation" evidence="9">
    <location>
        <begin position="656"/>
        <end position="725"/>
    </location>
</feature>
<dbReference type="Pfam" id="PF04820">
    <property type="entry name" value="Trp_halogenase"/>
    <property type="match status" value="2"/>
</dbReference>
<accession>A0ABR0SHQ1</accession>
<feature type="region of interest" description="Disordered" evidence="7">
    <location>
        <begin position="574"/>
        <end position="598"/>
    </location>
</feature>
<evidence type="ECO:0000259" key="9">
    <source>
        <dbReference type="Pfam" id="PF08100"/>
    </source>
</evidence>
<evidence type="ECO:0000256" key="5">
    <source>
        <dbReference type="ARBA" id="ARBA00023002"/>
    </source>
</evidence>
<evidence type="ECO:0000259" key="8">
    <source>
        <dbReference type="Pfam" id="PF00891"/>
    </source>
</evidence>
<evidence type="ECO:0000313" key="10">
    <source>
        <dbReference type="EMBL" id="KAK5991367.1"/>
    </source>
</evidence>
<comment type="caution">
    <text evidence="10">The sequence shown here is derived from an EMBL/GenBank/DDBJ whole genome shotgun (WGS) entry which is preliminary data.</text>
</comment>
<evidence type="ECO:0000256" key="2">
    <source>
        <dbReference type="ARBA" id="ARBA00022603"/>
    </source>
</evidence>
<dbReference type="PANTHER" id="PTHR43747">
    <property type="entry name" value="FAD-BINDING PROTEIN"/>
    <property type="match status" value="1"/>
</dbReference>
<dbReference type="InterPro" id="IPR006905">
    <property type="entry name" value="Flavin_halogenase"/>
</dbReference>
<dbReference type="EMBL" id="JAVFKD010000014">
    <property type="protein sequence ID" value="KAK5991367.1"/>
    <property type="molecule type" value="Genomic_DNA"/>
</dbReference>
<comment type="similarity">
    <text evidence="1">Belongs to the flavin-dependent halogenase family.</text>
</comment>
<dbReference type="Gene3D" id="3.50.50.60">
    <property type="entry name" value="FAD/NAD(P)-binding domain"/>
    <property type="match status" value="1"/>
</dbReference>
<evidence type="ECO:0000313" key="11">
    <source>
        <dbReference type="Proteomes" id="UP001338125"/>
    </source>
</evidence>
<sequence>MSIPESCEVLVIGGGPAGSFTAAALAREGVDVVALEADKFPRYHIGESMLPSMRHYLKFIDLYETFNAHGFTRKNGAAFRLTKSQPEVSSDFLEAGGPEGYAWNVVRSEFDDMLFKHAAASGAHTFDQTRVEEIQFESEPDSHTKGLEDADRVTSPGRPVSATWSRKDGTSGTISFKYLVDASGRRGLLSTKYLKNRKFNDSLKNIASWSYWKGGETYAEGSHTNNYTYFEALQDASGWCWYIPLHDGTHSVGFVRNMHKANAEKQAAGCASSKEFYMKCLDLVPRIKKLLSAGELASDIKSASDWSYSASSYAIPNARIAGDAGCFIDPFFSSGVHLAIVGGMSAATTIMASIRGDCDEETAGAWHSKKVAASYTRFFLMVIAAMKQIWSQEDPVIQDIDEEGYQRAFDLFRPVIQGTVDANPNKQLSESDIPKMVEFSFKAFANISTEKKDALIEKLKHVDLGANDSGTLKIIAEIEKSLTPEEVEVLDILRSRRMFSDEGFDIDNFTFDSIDGLVPNMVRGKLGLVKAVKPKANSSENGSHLYSVSWLESKPSGLKVSAEVPNLDQSTTTIEVQNDASNGVEATSGPSDNFHSNEDVASTSLDVDLIAKQLRTTLQASYGDLMEDELGRHSVISALNASAEDYEEPYDLMMRLANAGNQTTMIKVGFQLGIFKALGNGPSPLSIEQLCEPTGADPRLVRRILRYLAANRFIKEVGKGVFAANKTTQYLADPRMEGSMEVYFGVVNPMLQEMPDFLAEHKFQERVGLPCVFSRMAKTDVDFYNWLPTQPQMIKNFQGMMAVPRIGDWLSAVPFSEIHTHDSARAVFVDVGGNIGHQCAQVIKAHPELAGRIVLQDLPEVIDAAPMIDGVKTMKHDFFTPQPIQGARYYYLRTILHNWEDSKAVEILRNLVSAMTPDSFILIDEIAVPTTNAHIWPAVQDLLMMKTFGARERTVDEWTALLDQAGLKIADIKTYALVMRASIIFAQPK</sequence>
<keyword evidence="3" id="KW-0808">Transferase</keyword>
<dbReference type="Pfam" id="PF00891">
    <property type="entry name" value="Methyltransf_2"/>
    <property type="match status" value="1"/>
</dbReference>
<keyword evidence="5" id="KW-0560">Oxidoreductase</keyword>
<evidence type="ECO:0000256" key="3">
    <source>
        <dbReference type="ARBA" id="ARBA00022679"/>
    </source>
</evidence>
<gene>
    <name evidence="10" type="ORF">PT974_09648</name>
</gene>
<dbReference type="PRINTS" id="PR00420">
    <property type="entry name" value="RNGMNOXGNASE"/>
</dbReference>
<keyword evidence="2" id="KW-0489">Methyltransferase</keyword>
<dbReference type="Gene3D" id="1.10.10.10">
    <property type="entry name" value="Winged helix-like DNA-binding domain superfamily/Winged helix DNA-binding domain"/>
    <property type="match status" value="1"/>
</dbReference>
<dbReference type="PANTHER" id="PTHR43747:SF5">
    <property type="entry name" value="FAD-BINDING DOMAIN-CONTAINING PROTEIN"/>
    <property type="match status" value="1"/>
</dbReference>
<dbReference type="InterPro" id="IPR016461">
    <property type="entry name" value="COMT-like"/>
</dbReference>
<organism evidence="10 11">
    <name type="scientific">Cladobotryum mycophilum</name>
    <dbReference type="NCBI Taxonomy" id="491253"/>
    <lineage>
        <taxon>Eukaryota</taxon>
        <taxon>Fungi</taxon>
        <taxon>Dikarya</taxon>
        <taxon>Ascomycota</taxon>
        <taxon>Pezizomycotina</taxon>
        <taxon>Sordariomycetes</taxon>
        <taxon>Hypocreomycetidae</taxon>
        <taxon>Hypocreales</taxon>
        <taxon>Hypocreaceae</taxon>
        <taxon>Cladobotryum</taxon>
    </lineage>
</organism>
<dbReference type="InterPro" id="IPR001077">
    <property type="entry name" value="COMT_C"/>
</dbReference>